<sequence>MKSNSYLDSLTRIAWAYLFLFLNLSANSRTVSVNLFPDWIGYLLIFQALPAIEKEERTAALLRPVVVLLGIFDAVNWTASLFTGKTLSLPLLQLIASVLTLYFHFQFLTDLASVASAHGLPRFSARLLHMRTAATLCSAVLSVLYYIGSLDALSGILLFFLIGVSLILAVWFPVSLFSFRNEERRRAF</sequence>
<organism evidence="2 3">
    <name type="scientific">Candidatus Fusicatenibacter intestinigallinarum</name>
    <dbReference type="NCBI Taxonomy" id="2838598"/>
    <lineage>
        <taxon>Bacteria</taxon>
        <taxon>Bacillati</taxon>
        <taxon>Bacillota</taxon>
        <taxon>Clostridia</taxon>
        <taxon>Lachnospirales</taxon>
        <taxon>Lachnospiraceae</taxon>
        <taxon>Fusicatenibacter</taxon>
    </lineage>
</organism>
<evidence type="ECO:0000313" key="3">
    <source>
        <dbReference type="Proteomes" id="UP000823849"/>
    </source>
</evidence>
<keyword evidence="1" id="KW-0812">Transmembrane</keyword>
<feature type="transmembrane region" description="Helical" evidence="1">
    <location>
        <begin position="91"/>
        <end position="115"/>
    </location>
</feature>
<evidence type="ECO:0000256" key="1">
    <source>
        <dbReference type="SAM" id="Phobius"/>
    </source>
</evidence>
<proteinExistence type="predicted"/>
<comment type="caution">
    <text evidence="2">The sequence shown here is derived from an EMBL/GenBank/DDBJ whole genome shotgun (WGS) entry which is preliminary data.</text>
</comment>
<dbReference type="Proteomes" id="UP000823849">
    <property type="component" value="Unassembled WGS sequence"/>
</dbReference>
<protein>
    <submittedName>
        <fullName evidence="2">Uncharacterized protein</fullName>
    </submittedName>
</protein>
<keyword evidence="1" id="KW-1133">Transmembrane helix</keyword>
<feature type="transmembrane region" description="Helical" evidence="1">
    <location>
        <begin position="36"/>
        <end position="53"/>
    </location>
</feature>
<feature type="transmembrane region" description="Helical" evidence="1">
    <location>
        <begin position="153"/>
        <end position="179"/>
    </location>
</feature>
<feature type="transmembrane region" description="Helical" evidence="1">
    <location>
        <begin position="60"/>
        <end position="79"/>
    </location>
</feature>
<feature type="transmembrane region" description="Helical" evidence="1">
    <location>
        <begin position="127"/>
        <end position="147"/>
    </location>
</feature>
<keyword evidence="1" id="KW-0472">Membrane</keyword>
<name>A0A9D2SLG5_9FIRM</name>
<accession>A0A9D2SLG5</accession>
<gene>
    <name evidence="2" type="ORF">H9705_03770</name>
</gene>
<dbReference type="EMBL" id="DWWU01000016">
    <property type="protein sequence ID" value="HJC14936.1"/>
    <property type="molecule type" value="Genomic_DNA"/>
</dbReference>
<reference evidence="2" key="2">
    <citation type="submission" date="2021-04" db="EMBL/GenBank/DDBJ databases">
        <authorList>
            <person name="Gilroy R."/>
        </authorList>
    </citation>
    <scope>NUCLEOTIDE SEQUENCE</scope>
    <source>
        <strain evidence="2">CHK185-5351</strain>
    </source>
</reference>
<dbReference type="AlphaFoldDB" id="A0A9D2SLG5"/>
<evidence type="ECO:0000313" key="2">
    <source>
        <dbReference type="EMBL" id="HJC14936.1"/>
    </source>
</evidence>
<reference evidence="2" key="1">
    <citation type="journal article" date="2021" name="PeerJ">
        <title>Extensive microbial diversity within the chicken gut microbiome revealed by metagenomics and culture.</title>
        <authorList>
            <person name="Gilroy R."/>
            <person name="Ravi A."/>
            <person name="Getino M."/>
            <person name="Pursley I."/>
            <person name="Horton D.L."/>
            <person name="Alikhan N.F."/>
            <person name="Baker D."/>
            <person name="Gharbi K."/>
            <person name="Hall N."/>
            <person name="Watson M."/>
            <person name="Adriaenssens E.M."/>
            <person name="Foster-Nyarko E."/>
            <person name="Jarju S."/>
            <person name="Secka A."/>
            <person name="Antonio M."/>
            <person name="Oren A."/>
            <person name="Chaudhuri R.R."/>
            <person name="La Ragione R."/>
            <person name="Hildebrand F."/>
            <person name="Pallen M.J."/>
        </authorList>
    </citation>
    <scope>NUCLEOTIDE SEQUENCE</scope>
    <source>
        <strain evidence="2">CHK185-5351</strain>
    </source>
</reference>